<dbReference type="AlphaFoldDB" id="A0A6L8VJQ7"/>
<comment type="caution">
    <text evidence="2">The sequence shown here is derived from an EMBL/GenBank/DDBJ whole genome shotgun (WGS) entry which is preliminary data.</text>
</comment>
<name>A0A6L8VJQ7_9RHOB</name>
<sequence>MALIGWYEGFKQGQESHQGTSAEAYKQQADAQINAACLALSGVPQYECIAQAISAEREQQRAEQDLDAQQQMAEWARWMLIATVIMAAVTGFGVVFVWQTLKATQDMAKETSRIGEAQVRAYLGRESCAAWEGTGVEFCGTITNCGNSPAINVYMMLELTYFRSIGENTFEIREFYTIPQSIGTVPAHGQFGTGRVAFLGFFGGGGGTYDVRFANLCLLGQDAFGHEISFFGPIGYFQSFDEYDKKKIHPGNITPGDMHGNRRKSLSSMREWVAKAEKHK</sequence>
<keyword evidence="3" id="KW-1185">Reference proteome</keyword>
<dbReference type="Proteomes" id="UP000477083">
    <property type="component" value="Unassembled WGS sequence"/>
</dbReference>
<evidence type="ECO:0000313" key="3">
    <source>
        <dbReference type="Proteomes" id="UP000477083"/>
    </source>
</evidence>
<dbReference type="EMBL" id="WWNR01000011">
    <property type="protein sequence ID" value="MZQ90598.1"/>
    <property type="molecule type" value="Genomic_DNA"/>
</dbReference>
<evidence type="ECO:0000313" key="2">
    <source>
        <dbReference type="EMBL" id="MZQ90598.1"/>
    </source>
</evidence>
<proteinExistence type="predicted"/>
<accession>A0A6L8VJQ7</accession>
<organism evidence="2 3">
    <name type="scientific">Frigidibacter albus</name>
    <dbReference type="NCBI Taxonomy" id="1465486"/>
    <lineage>
        <taxon>Bacteria</taxon>
        <taxon>Pseudomonadati</taxon>
        <taxon>Pseudomonadota</taxon>
        <taxon>Alphaproteobacteria</taxon>
        <taxon>Rhodobacterales</taxon>
        <taxon>Paracoccaceae</taxon>
        <taxon>Frigidibacter</taxon>
    </lineage>
</organism>
<keyword evidence="1" id="KW-0812">Transmembrane</keyword>
<protein>
    <submittedName>
        <fullName evidence="2">Uncharacterized protein</fullName>
    </submittedName>
</protein>
<reference evidence="2 3" key="1">
    <citation type="submission" date="2020-01" db="EMBL/GenBank/DDBJ databases">
        <title>Frigidibacter albus SP32T (=CGMCC 1.13995T).</title>
        <authorList>
            <person name="Liao X."/>
        </authorList>
    </citation>
    <scope>NUCLEOTIDE SEQUENCE [LARGE SCALE GENOMIC DNA]</scope>
    <source>
        <strain evidence="2 3">SP32</strain>
    </source>
</reference>
<gene>
    <name evidence="2" type="ORF">GS660_15995</name>
</gene>
<feature type="transmembrane region" description="Helical" evidence="1">
    <location>
        <begin position="78"/>
        <end position="98"/>
    </location>
</feature>
<evidence type="ECO:0000256" key="1">
    <source>
        <dbReference type="SAM" id="Phobius"/>
    </source>
</evidence>
<keyword evidence="1" id="KW-1133">Transmembrane helix</keyword>
<keyword evidence="1" id="KW-0472">Membrane</keyword>
<dbReference type="RefSeq" id="WP_163535504.1">
    <property type="nucleotide sequence ID" value="NZ_JAAAUC010000012.1"/>
</dbReference>